<dbReference type="EMBL" id="CP010519">
    <property type="protein sequence ID" value="AJE80782.1"/>
    <property type="molecule type" value="Genomic_DNA"/>
</dbReference>
<comment type="similarity">
    <text evidence="10">Belongs to the endonuclease V family.</text>
</comment>
<dbReference type="AlphaFoldDB" id="A0A0B5ERM0"/>
<name>A0A0B5ERM0_STRA4</name>
<evidence type="ECO:0000256" key="2">
    <source>
        <dbReference type="ARBA" id="ARBA00022490"/>
    </source>
</evidence>
<evidence type="ECO:0000256" key="10">
    <source>
        <dbReference type="HAMAP-Rule" id="MF_00801"/>
    </source>
</evidence>
<keyword evidence="5 10" id="KW-0255">Endonuclease</keyword>
<dbReference type="HAMAP" id="MF_00801">
    <property type="entry name" value="Endonuclease_5"/>
    <property type="match status" value="1"/>
</dbReference>
<keyword evidence="12" id="KW-1185">Reference proteome</keyword>
<evidence type="ECO:0000256" key="1">
    <source>
        <dbReference type="ARBA" id="ARBA00004496"/>
    </source>
</evidence>
<evidence type="ECO:0000256" key="6">
    <source>
        <dbReference type="ARBA" id="ARBA00022763"/>
    </source>
</evidence>
<dbReference type="Pfam" id="PF04493">
    <property type="entry name" value="Endonuclease_5"/>
    <property type="match status" value="1"/>
</dbReference>
<comment type="cofactor">
    <cofactor evidence="10">
        <name>Mg(2+)</name>
        <dbReference type="ChEBI" id="CHEBI:18420"/>
    </cofactor>
</comment>
<reference evidence="11 12" key="1">
    <citation type="submission" date="2015-01" db="EMBL/GenBank/DDBJ databases">
        <title>Enhanced salinomycin production by adjusting the supply of polyketide extender units in Streptomyce albus DSM 41398.</title>
        <authorList>
            <person name="Lu C."/>
        </authorList>
    </citation>
    <scope>NUCLEOTIDE SEQUENCE [LARGE SCALE GENOMIC DNA]</scope>
    <source>
        <strain evidence="12">ATCC 21838 / DSM 41398 / FERM P-419 / JCM 4703 / NBRC 107858</strain>
    </source>
</reference>
<keyword evidence="3 10" id="KW-0540">Nuclease</keyword>
<evidence type="ECO:0000313" key="11">
    <source>
        <dbReference type="EMBL" id="AJE80782.1"/>
    </source>
</evidence>
<evidence type="ECO:0000256" key="7">
    <source>
        <dbReference type="ARBA" id="ARBA00022801"/>
    </source>
</evidence>
<evidence type="ECO:0000256" key="3">
    <source>
        <dbReference type="ARBA" id="ARBA00022722"/>
    </source>
</evidence>
<evidence type="ECO:0000313" key="12">
    <source>
        <dbReference type="Proteomes" id="UP000031523"/>
    </source>
</evidence>
<comment type="catalytic activity">
    <reaction evidence="10">
        <text>Endonucleolytic cleavage at apurinic or apyrimidinic sites to products with a 5'-phosphate.</text>
        <dbReference type="EC" id="3.1.21.7"/>
    </reaction>
</comment>
<sequence length="433" mass="44886">MLLARRDERPGEVEEAAELLGEDVHHRDALGPVELQDGAAVAVGAHPDVALARVLFEALGEQFAAEGPADLLAAQGGMGREGHPYGEGVPAVVVQGRRNDRNAGGDGDQPDFDGVRDRGQLLLLAGAGAREGGRGGGGGHPVRGARDRIRALGRGVTFLTSPGAILGQMAVAGRSPPPRRCGSACAARRGRWPRPGVPWPTMITSFPLPAGWPATEARARAVQEELRSRVVLGDPGPAPGTGTVTGVDVAYDDARDLVAAAAVVLDAASLEVREEATAVGRAGFPYVPGLLAFREVPAVLAALRGLDTDPGLLVCDGYGLAHPRRFGLACHLGVLTGLPAIGVAKNPFTFTYAEPSGARGSAAPLTDGAEEVGRALRTRAGVKPVFVSVGHRTTLESACAHVLELTPRYRLPESTRRADALCRRALKEALGSA</sequence>
<keyword evidence="2 10" id="KW-0963">Cytoplasm</keyword>
<feature type="binding site" evidence="10">
    <location>
        <position position="248"/>
    </location>
    <ligand>
        <name>Mg(2+)</name>
        <dbReference type="ChEBI" id="CHEBI:18420"/>
    </ligand>
</feature>
<dbReference type="PANTHER" id="PTHR28511">
    <property type="entry name" value="ENDONUCLEASE V"/>
    <property type="match status" value="1"/>
</dbReference>
<keyword evidence="8 10" id="KW-0460">Magnesium</keyword>
<proteinExistence type="inferred from homology"/>
<evidence type="ECO:0000256" key="4">
    <source>
        <dbReference type="ARBA" id="ARBA00022723"/>
    </source>
</evidence>
<dbReference type="GO" id="GO:0000287">
    <property type="term" value="F:magnesium ion binding"/>
    <property type="evidence" value="ECO:0007669"/>
    <property type="project" value="UniProtKB-UniRule"/>
</dbReference>
<comment type="subcellular location">
    <subcellularLocation>
        <location evidence="1 10">Cytoplasm</location>
    </subcellularLocation>
</comment>
<dbReference type="EC" id="3.1.21.7" evidence="10"/>
<dbReference type="InterPro" id="IPR007581">
    <property type="entry name" value="Endonuclease-V"/>
</dbReference>
<dbReference type="GO" id="GO:0003727">
    <property type="term" value="F:single-stranded RNA binding"/>
    <property type="evidence" value="ECO:0007669"/>
    <property type="project" value="TreeGrafter"/>
</dbReference>
<evidence type="ECO:0000256" key="9">
    <source>
        <dbReference type="ARBA" id="ARBA00023204"/>
    </source>
</evidence>
<keyword evidence="6 10" id="KW-0227">DNA damage</keyword>
<evidence type="ECO:0000256" key="5">
    <source>
        <dbReference type="ARBA" id="ARBA00022759"/>
    </source>
</evidence>
<protein>
    <recommendedName>
        <fullName evidence="10">Endonuclease V</fullName>
        <ecNumber evidence="10">3.1.21.7</ecNumber>
    </recommendedName>
    <alternativeName>
        <fullName evidence="10">Deoxyinosine 3'endonuclease</fullName>
    </alternativeName>
    <alternativeName>
        <fullName evidence="10">Deoxyribonuclease V</fullName>
        <shortName evidence="10">DNase V</shortName>
    </alternativeName>
</protein>
<keyword evidence="9 10" id="KW-0234">DNA repair</keyword>
<dbReference type="Proteomes" id="UP000031523">
    <property type="component" value="Chromosome"/>
</dbReference>
<feature type="binding site" evidence="10">
    <location>
        <position position="316"/>
    </location>
    <ligand>
        <name>Mg(2+)</name>
        <dbReference type="ChEBI" id="CHEBI:18420"/>
    </ligand>
</feature>
<dbReference type="GO" id="GO:0043737">
    <property type="term" value="F:deoxyribonuclease V activity"/>
    <property type="evidence" value="ECO:0007669"/>
    <property type="project" value="UniProtKB-UniRule"/>
</dbReference>
<keyword evidence="4 10" id="KW-0479">Metal-binding</keyword>
<feature type="site" description="Interaction with target DNA" evidence="10">
    <location>
        <position position="286"/>
    </location>
</feature>
<dbReference type="GO" id="GO:0005737">
    <property type="term" value="C:cytoplasm"/>
    <property type="evidence" value="ECO:0007669"/>
    <property type="project" value="UniProtKB-SubCell"/>
</dbReference>
<dbReference type="CDD" id="cd06559">
    <property type="entry name" value="Endonuclease_V"/>
    <property type="match status" value="1"/>
</dbReference>
<accession>A0A0B5ERM0</accession>
<dbReference type="Gene3D" id="3.30.2170.10">
    <property type="entry name" value="archaeoglobus fulgidus dsm 4304 superfamily"/>
    <property type="match status" value="1"/>
</dbReference>
<dbReference type="FunFam" id="3.30.2170.10:FF:000007">
    <property type="entry name" value="Endonuclease V"/>
    <property type="match status" value="1"/>
</dbReference>
<evidence type="ECO:0000256" key="8">
    <source>
        <dbReference type="ARBA" id="ARBA00022842"/>
    </source>
</evidence>
<gene>
    <name evidence="10" type="primary">nfi</name>
    <name evidence="11" type="ORF">SLNWT_0406</name>
</gene>
<dbReference type="GO" id="GO:0006281">
    <property type="term" value="P:DNA repair"/>
    <property type="evidence" value="ECO:0007669"/>
    <property type="project" value="UniProtKB-UniRule"/>
</dbReference>
<organism evidence="11 12">
    <name type="scientific">Streptomyces albus (strain ATCC 21838 / DSM 41398 / FERM P-419 / JCM 4703 / NBRC 107858)</name>
    <dbReference type="NCBI Taxonomy" id="1081613"/>
    <lineage>
        <taxon>Bacteria</taxon>
        <taxon>Bacillati</taxon>
        <taxon>Actinomycetota</taxon>
        <taxon>Actinomycetes</taxon>
        <taxon>Kitasatosporales</taxon>
        <taxon>Streptomycetaceae</taxon>
        <taxon>Streptomyces</taxon>
    </lineage>
</organism>
<comment type="function">
    <text evidence="10">DNA repair enzyme involved in the repair of deaminated bases. Selectively cleaves double-stranded DNA at the second phosphodiester bond 3' to a deoxyinosine leaving behind the intact lesion on the nicked DNA.</text>
</comment>
<dbReference type="KEGG" id="sals:SLNWT_0406"/>
<dbReference type="PANTHER" id="PTHR28511:SF1">
    <property type="entry name" value="ENDONUCLEASE V"/>
    <property type="match status" value="1"/>
</dbReference>
<dbReference type="GO" id="GO:0016891">
    <property type="term" value="F:RNA endonuclease activity producing 5'-phosphomonoesters, hydrolytic mechanism"/>
    <property type="evidence" value="ECO:0007669"/>
    <property type="project" value="TreeGrafter"/>
</dbReference>
<keyword evidence="7 10" id="KW-0378">Hydrolase</keyword>